<protein>
    <submittedName>
        <fullName evidence="1">Uncharacterized protein</fullName>
    </submittedName>
</protein>
<gene>
    <name evidence="1" type="ORF">PoB_007714100</name>
</gene>
<dbReference type="EMBL" id="BLXT01008617">
    <property type="protein sequence ID" value="GFO50636.1"/>
    <property type="molecule type" value="Genomic_DNA"/>
</dbReference>
<accession>A0AAV4E4I2</accession>
<comment type="caution">
    <text evidence="1">The sequence shown here is derived from an EMBL/GenBank/DDBJ whole genome shotgun (WGS) entry which is preliminary data.</text>
</comment>
<name>A0AAV4E4I2_9GAST</name>
<reference evidence="1 2" key="1">
    <citation type="journal article" date="2021" name="Elife">
        <title>Chloroplast acquisition without the gene transfer in kleptoplastic sea slugs, Plakobranchus ocellatus.</title>
        <authorList>
            <person name="Maeda T."/>
            <person name="Takahashi S."/>
            <person name="Yoshida T."/>
            <person name="Shimamura S."/>
            <person name="Takaki Y."/>
            <person name="Nagai Y."/>
            <person name="Toyoda A."/>
            <person name="Suzuki Y."/>
            <person name="Arimoto A."/>
            <person name="Ishii H."/>
            <person name="Satoh N."/>
            <person name="Nishiyama T."/>
            <person name="Hasebe M."/>
            <person name="Maruyama T."/>
            <person name="Minagawa J."/>
            <person name="Obokata J."/>
            <person name="Shigenobu S."/>
        </authorList>
    </citation>
    <scope>NUCLEOTIDE SEQUENCE [LARGE SCALE GENOMIC DNA]</scope>
</reference>
<sequence length="96" mass="11116">MWPQDLVPEVILSSSIHSRLFTRSLQKNSCSESDNVWNSLPINFVTTKTLNTFKNMFDSHQVNVIRSLCVLDLVRPNHHSCGYSQSPLRWVMVRIN</sequence>
<evidence type="ECO:0000313" key="2">
    <source>
        <dbReference type="Proteomes" id="UP000735302"/>
    </source>
</evidence>
<dbReference type="Proteomes" id="UP000735302">
    <property type="component" value="Unassembled WGS sequence"/>
</dbReference>
<evidence type="ECO:0000313" key="1">
    <source>
        <dbReference type="EMBL" id="GFO50636.1"/>
    </source>
</evidence>
<proteinExistence type="predicted"/>
<organism evidence="1 2">
    <name type="scientific">Plakobranchus ocellatus</name>
    <dbReference type="NCBI Taxonomy" id="259542"/>
    <lineage>
        <taxon>Eukaryota</taxon>
        <taxon>Metazoa</taxon>
        <taxon>Spiralia</taxon>
        <taxon>Lophotrochozoa</taxon>
        <taxon>Mollusca</taxon>
        <taxon>Gastropoda</taxon>
        <taxon>Heterobranchia</taxon>
        <taxon>Euthyneura</taxon>
        <taxon>Panpulmonata</taxon>
        <taxon>Sacoglossa</taxon>
        <taxon>Placobranchoidea</taxon>
        <taxon>Plakobranchidae</taxon>
        <taxon>Plakobranchus</taxon>
    </lineage>
</organism>
<dbReference type="AlphaFoldDB" id="A0AAV4E4I2"/>
<keyword evidence="2" id="KW-1185">Reference proteome</keyword>